<dbReference type="Gene3D" id="1.10.1270.10">
    <property type="entry name" value="TrpR-like"/>
    <property type="match status" value="1"/>
</dbReference>
<evidence type="ECO:0000313" key="1">
    <source>
        <dbReference type="EMBL" id="OGG58104.1"/>
    </source>
</evidence>
<dbReference type="Pfam" id="PF01371">
    <property type="entry name" value="Trp_repressor"/>
    <property type="match status" value="1"/>
</dbReference>
<dbReference type="GO" id="GO:0003700">
    <property type="term" value="F:DNA-binding transcription factor activity"/>
    <property type="evidence" value="ECO:0007669"/>
    <property type="project" value="InterPro"/>
</dbReference>
<dbReference type="InterPro" id="IPR013368">
    <property type="entry name" value="YecD_YerC"/>
</dbReference>
<gene>
    <name evidence="1" type="ORF">A3C86_04420</name>
</gene>
<comment type="caution">
    <text evidence="1">The sequence shown here is derived from an EMBL/GenBank/DDBJ whole genome shotgun (WGS) entry which is preliminary data.</text>
</comment>
<dbReference type="Proteomes" id="UP000178042">
    <property type="component" value="Unassembled WGS sequence"/>
</dbReference>
<dbReference type="SUPFAM" id="SSF48295">
    <property type="entry name" value="TrpR-like"/>
    <property type="match status" value="1"/>
</dbReference>
<reference evidence="1 2" key="1">
    <citation type="journal article" date="2016" name="Nat. Commun.">
        <title>Thousands of microbial genomes shed light on interconnected biogeochemical processes in an aquifer system.</title>
        <authorList>
            <person name="Anantharaman K."/>
            <person name="Brown C.T."/>
            <person name="Hug L.A."/>
            <person name="Sharon I."/>
            <person name="Castelle C.J."/>
            <person name="Probst A.J."/>
            <person name="Thomas B.C."/>
            <person name="Singh A."/>
            <person name="Wilkins M.J."/>
            <person name="Karaoz U."/>
            <person name="Brodie E.L."/>
            <person name="Williams K.H."/>
            <person name="Hubbard S.S."/>
            <person name="Banfield J.F."/>
        </authorList>
    </citation>
    <scope>NUCLEOTIDE SEQUENCE [LARGE SCALE GENOMIC DNA]</scope>
</reference>
<accession>A0A1F6D9I8</accession>
<evidence type="ECO:0000313" key="2">
    <source>
        <dbReference type="Proteomes" id="UP000178042"/>
    </source>
</evidence>
<dbReference type="NCBIfam" id="TIGR02531">
    <property type="entry name" value="yecD_yerC"/>
    <property type="match status" value="1"/>
</dbReference>
<dbReference type="InterPro" id="IPR000831">
    <property type="entry name" value="Trp_repress"/>
</dbReference>
<proteinExistence type="predicted"/>
<organism evidence="1 2">
    <name type="scientific">Candidatus Kaiserbacteria bacterium RIFCSPHIGHO2_02_FULL_49_16</name>
    <dbReference type="NCBI Taxonomy" id="1798490"/>
    <lineage>
        <taxon>Bacteria</taxon>
        <taxon>Candidatus Kaiseribacteriota</taxon>
    </lineage>
</organism>
<dbReference type="InterPro" id="IPR038116">
    <property type="entry name" value="TrpR-like_sf"/>
</dbReference>
<dbReference type="EMBL" id="MFLD01000045">
    <property type="protein sequence ID" value="OGG58104.1"/>
    <property type="molecule type" value="Genomic_DNA"/>
</dbReference>
<sequence length="98" mass="11173">MTNDIFNTKKALALFRAILSLKNEKECESFFRDVCTIKEVEEMSSRFRIAQMLSVAKPKSYAEIAKEVKTSTATVTRVSHWLHHGAGGYRLALKRISH</sequence>
<dbReference type="PANTHER" id="PTHR40080:SF1">
    <property type="entry name" value="TRPR-LIKE PROTEIN YERC_YECD"/>
    <property type="match status" value="1"/>
</dbReference>
<name>A0A1F6D9I8_9BACT</name>
<dbReference type="PANTHER" id="PTHR40080">
    <property type="entry name" value="LMO1763 PROTEIN"/>
    <property type="match status" value="1"/>
</dbReference>
<protein>
    <recommendedName>
        <fullName evidence="3">TrpR-like protein YerC/YecD</fullName>
    </recommendedName>
</protein>
<dbReference type="PIRSF" id="PIRSF012508">
    <property type="entry name" value="YerC"/>
    <property type="match status" value="1"/>
</dbReference>
<dbReference type="AlphaFoldDB" id="A0A1F6D9I8"/>
<evidence type="ECO:0008006" key="3">
    <source>
        <dbReference type="Google" id="ProtNLM"/>
    </source>
</evidence>
<dbReference type="InterPro" id="IPR010921">
    <property type="entry name" value="Trp_repressor/repl_initiator"/>
</dbReference>
<dbReference type="GO" id="GO:0043565">
    <property type="term" value="F:sequence-specific DNA binding"/>
    <property type="evidence" value="ECO:0007669"/>
    <property type="project" value="InterPro"/>
</dbReference>